<keyword evidence="2" id="KW-1185">Reference proteome</keyword>
<dbReference type="EMBL" id="JAFEMO010000010">
    <property type="protein sequence ID" value="KAH7560750.1"/>
    <property type="molecule type" value="Genomic_DNA"/>
</dbReference>
<evidence type="ECO:0000313" key="1">
    <source>
        <dbReference type="EMBL" id="KAH7560750.1"/>
    </source>
</evidence>
<comment type="caution">
    <text evidence="1">The sequence shown here is derived from an EMBL/GenBank/DDBJ whole genome shotgun (WGS) entry which is preliminary data.</text>
</comment>
<accession>A0ABQ8HI55</accession>
<sequence length="184" mass="21443">MRHQVRDNVPDLVFRSETLVFHVRMEHVRVRLDFSGKFVVNNSGHRGRLCLLWSDSVSVNLHSFSRWHIDVMVLSNSNWLWRFTGVYGNPQATQWVHSCELLRWLKNMSSLPIGGEKGWPRVTGGMNNLLDARFTNVEVKKAVFTYVSSESSEKGWYVGALLSILLGYCREWCYQCLSEFLKLW</sequence>
<proteinExistence type="predicted"/>
<organism evidence="1 2">
    <name type="scientific">Xanthoceras sorbifolium</name>
    <dbReference type="NCBI Taxonomy" id="99658"/>
    <lineage>
        <taxon>Eukaryota</taxon>
        <taxon>Viridiplantae</taxon>
        <taxon>Streptophyta</taxon>
        <taxon>Embryophyta</taxon>
        <taxon>Tracheophyta</taxon>
        <taxon>Spermatophyta</taxon>
        <taxon>Magnoliopsida</taxon>
        <taxon>eudicotyledons</taxon>
        <taxon>Gunneridae</taxon>
        <taxon>Pentapetalae</taxon>
        <taxon>rosids</taxon>
        <taxon>malvids</taxon>
        <taxon>Sapindales</taxon>
        <taxon>Sapindaceae</taxon>
        <taxon>Xanthoceroideae</taxon>
        <taxon>Xanthoceras</taxon>
    </lineage>
</organism>
<dbReference type="Proteomes" id="UP000827721">
    <property type="component" value="Unassembled WGS sequence"/>
</dbReference>
<protein>
    <submittedName>
        <fullName evidence="1">Uncharacterized protein</fullName>
    </submittedName>
</protein>
<reference evidence="1 2" key="1">
    <citation type="submission" date="2021-02" db="EMBL/GenBank/DDBJ databases">
        <title>Plant Genome Project.</title>
        <authorList>
            <person name="Zhang R.-G."/>
        </authorList>
    </citation>
    <scope>NUCLEOTIDE SEQUENCE [LARGE SCALE GENOMIC DNA]</scope>
    <source>
        <tissue evidence="1">Leaves</tissue>
    </source>
</reference>
<gene>
    <name evidence="1" type="ORF">JRO89_XS10G0092000</name>
</gene>
<name>A0ABQ8HI55_9ROSI</name>
<evidence type="ECO:0000313" key="2">
    <source>
        <dbReference type="Proteomes" id="UP000827721"/>
    </source>
</evidence>